<dbReference type="GO" id="GO:0016746">
    <property type="term" value="F:acyltransferase activity"/>
    <property type="evidence" value="ECO:0007669"/>
    <property type="project" value="UniProtKB-KW"/>
</dbReference>
<dbReference type="PANTHER" id="PTHR31605">
    <property type="entry name" value="GLYCEROL-3-PHOSPHATE O-ACYLTRANSFERASE 1"/>
    <property type="match status" value="1"/>
</dbReference>
<reference evidence="3 4" key="1">
    <citation type="submission" date="2024-06" db="EMBL/GenBank/DDBJ databases">
        <title>Complete genome of Phlyctema vagabunda strain 19-DSS-EL-015.</title>
        <authorList>
            <person name="Fiorenzani C."/>
        </authorList>
    </citation>
    <scope>NUCLEOTIDE SEQUENCE [LARGE SCALE GENOMIC DNA]</scope>
    <source>
        <strain evidence="3 4">19-DSS-EL-015</strain>
    </source>
</reference>
<keyword evidence="1" id="KW-0472">Membrane</keyword>
<keyword evidence="4" id="KW-1185">Reference proteome</keyword>
<dbReference type="InterPro" id="IPR002123">
    <property type="entry name" value="Plipid/glycerol_acylTrfase"/>
</dbReference>
<comment type="caution">
    <text evidence="3">The sequence shown here is derived from an EMBL/GenBank/DDBJ whole genome shotgun (WGS) entry which is preliminary data.</text>
</comment>
<sequence>MEMKKDDDDKASVAAKPRAMSPMMYDLGLWIFNLCLGIFFRQLDSRSAWRIPARGPVLVVAGPHSNQFVDSVVLMRVLQESQAQRRVSFLTAEKSMREPYIGAMTRAMGSLPVVRGMDRARAGQGTISLPDPEDPTLVRGNLTDFTQGDFMPGGSITLPRVGEVASATQAIASIISPTELRLKSPFPPSAAEQISPTQDGKIRESKFKVAPHIDQSQMFEAVFQELLSGGCVGIFPEGGSHDRPDLLPLKPGAAIIALGLLAKDPDCGLSIIPCGINYFHAHKFRSRAVVEFGPPVQVHADQIAAYRKGGKEKRDAVGSLLETIRDGLASVTQLSPDYETLQLIQASRRLYMSPNKKRPLAHVIEFNRRLLQGYSRYQDDERVVRVKKEVLDYNRRLRALGIKDHQVEWGDVKQRPWWLILLILLSRTSGLVLLAIGTLPGLLLFWPVFVTAKIISVQKQRKALAASEVKVRARDIVSTWKVLVAMGLAPSSYVWYTAVATLWLHHARHGGSLARSLPRCMDASTYVPDRVPLSLFTICFFALMIAVTFAALRTGEVGMDIIKSLRPLLVALDPRSASSLVQLREYRQALAANVTDLINTLGPDVFPDFQPARQLLDDDPSSDFRDPFQSRLKSMPSSPGIAALSQTSSVRPLGSLEDRGSLSAVNRKVRDVVQK</sequence>
<evidence type="ECO:0000313" key="4">
    <source>
        <dbReference type="Proteomes" id="UP001629113"/>
    </source>
</evidence>
<feature type="domain" description="Phospholipid/glycerol acyltransferase" evidence="2">
    <location>
        <begin position="58"/>
        <end position="279"/>
    </location>
</feature>
<keyword evidence="3" id="KW-0012">Acyltransferase</keyword>
<organism evidence="3 4">
    <name type="scientific">Phlyctema vagabunda</name>
    <dbReference type="NCBI Taxonomy" id="108571"/>
    <lineage>
        <taxon>Eukaryota</taxon>
        <taxon>Fungi</taxon>
        <taxon>Dikarya</taxon>
        <taxon>Ascomycota</taxon>
        <taxon>Pezizomycotina</taxon>
        <taxon>Leotiomycetes</taxon>
        <taxon>Helotiales</taxon>
        <taxon>Dermateaceae</taxon>
        <taxon>Phlyctema</taxon>
    </lineage>
</organism>
<feature type="transmembrane region" description="Helical" evidence="1">
    <location>
        <begin position="531"/>
        <end position="552"/>
    </location>
</feature>
<evidence type="ECO:0000313" key="3">
    <source>
        <dbReference type="EMBL" id="KAL3422323.1"/>
    </source>
</evidence>
<dbReference type="InterPro" id="IPR052744">
    <property type="entry name" value="GPAT/DAPAT"/>
</dbReference>
<keyword evidence="1" id="KW-1133">Transmembrane helix</keyword>
<dbReference type="SMART" id="SM00563">
    <property type="entry name" value="PlsC"/>
    <property type="match status" value="1"/>
</dbReference>
<evidence type="ECO:0000259" key="2">
    <source>
        <dbReference type="SMART" id="SM00563"/>
    </source>
</evidence>
<keyword evidence="3" id="KW-0808">Transferase</keyword>
<feature type="transmembrane region" description="Helical" evidence="1">
    <location>
        <begin position="479"/>
        <end position="504"/>
    </location>
</feature>
<name>A0ABR4PG61_9HELO</name>
<evidence type="ECO:0000256" key="1">
    <source>
        <dbReference type="SAM" id="Phobius"/>
    </source>
</evidence>
<proteinExistence type="predicted"/>
<feature type="transmembrane region" description="Helical" evidence="1">
    <location>
        <begin position="20"/>
        <end position="40"/>
    </location>
</feature>
<dbReference type="PANTHER" id="PTHR31605:SF0">
    <property type="entry name" value="GLYCEROL-3-PHOSPHATE O-ACYLTRANSFERASE 1"/>
    <property type="match status" value="1"/>
</dbReference>
<protein>
    <submittedName>
        <fullName evidence="3">Acyltransferase</fullName>
    </submittedName>
</protein>
<dbReference type="Proteomes" id="UP001629113">
    <property type="component" value="Unassembled WGS sequence"/>
</dbReference>
<dbReference type="EMBL" id="JBFCZG010000005">
    <property type="protein sequence ID" value="KAL3422323.1"/>
    <property type="molecule type" value="Genomic_DNA"/>
</dbReference>
<keyword evidence="1" id="KW-0812">Transmembrane</keyword>
<gene>
    <name evidence="3" type="ORF">PVAG01_06479</name>
</gene>
<dbReference type="SUPFAM" id="SSF69593">
    <property type="entry name" value="Glycerol-3-phosphate (1)-acyltransferase"/>
    <property type="match status" value="1"/>
</dbReference>
<accession>A0ABR4PG61</accession>